<organism evidence="10 12">
    <name type="scientific">Anaerotignum propionicum DSM 1682</name>
    <dbReference type="NCBI Taxonomy" id="991789"/>
    <lineage>
        <taxon>Bacteria</taxon>
        <taxon>Bacillati</taxon>
        <taxon>Bacillota</taxon>
        <taxon>Clostridia</taxon>
        <taxon>Lachnospirales</taxon>
        <taxon>Anaerotignaceae</taxon>
        <taxon>Anaerotignum</taxon>
    </lineage>
</organism>
<comment type="similarity">
    <text evidence="1 8">Belongs to the SOS response-associated peptidase family.</text>
</comment>
<proteinExistence type="inferred from homology"/>
<evidence type="ECO:0000313" key="11">
    <source>
        <dbReference type="Proteomes" id="UP000068026"/>
    </source>
</evidence>
<keyword evidence="7" id="KW-0456">Lyase</keyword>
<accession>A0A0X1U7V5</accession>
<dbReference type="KEGG" id="cpro:CPRO_14260"/>
<reference evidence="11" key="2">
    <citation type="submission" date="2016-01" db="EMBL/GenBank/DDBJ databases">
        <authorList>
            <person name="Poehlein A."/>
            <person name="Schlien K."/>
            <person name="Gottschalk G."/>
            <person name="Buckel W."/>
            <person name="Daniel R."/>
        </authorList>
    </citation>
    <scope>NUCLEOTIDE SEQUENCE [LARGE SCALE GENOMIC DNA]</scope>
    <source>
        <strain evidence="11">X2</strain>
    </source>
</reference>
<keyword evidence="11" id="KW-1185">Reference proteome</keyword>
<evidence type="ECO:0000256" key="8">
    <source>
        <dbReference type="RuleBase" id="RU364100"/>
    </source>
</evidence>
<dbReference type="EMBL" id="FQUA01000004">
    <property type="protein sequence ID" value="SHE61477.1"/>
    <property type="molecule type" value="Genomic_DNA"/>
</dbReference>
<keyword evidence="4 8" id="KW-0378">Hydrolase</keyword>
<sequence length="192" mass="22527">MCGRYEMFISPENREMMRIVEDIENKYGAKNNMRTGEIFPTNVVPILSCDSSNIMPELSIWGFPKFHSKGVIINSRAETAIDKPTFRKNLLERRCVIPSTGFYEWKQDVSKKKYKFNLADSENLYMAGIWNEFKNEKRFVILTTAANNSMVDIHNRMPIVLQKEKIEDWIIDTDYAMMLLNEEQPVLERIEV</sequence>
<evidence type="ECO:0000256" key="3">
    <source>
        <dbReference type="ARBA" id="ARBA00022763"/>
    </source>
</evidence>
<reference evidence="12" key="3">
    <citation type="submission" date="2016-11" db="EMBL/GenBank/DDBJ databases">
        <authorList>
            <person name="Jaros S."/>
            <person name="Januszkiewicz K."/>
            <person name="Wedrychowicz H."/>
        </authorList>
    </citation>
    <scope>NUCLEOTIDE SEQUENCE [LARGE SCALE GENOMIC DNA]</scope>
    <source>
        <strain evidence="12">DSM 1682</strain>
    </source>
</reference>
<reference evidence="10" key="4">
    <citation type="submission" date="2016-11" db="EMBL/GenBank/DDBJ databases">
        <authorList>
            <person name="Varghese N."/>
            <person name="Submissions S."/>
        </authorList>
    </citation>
    <scope>NUCLEOTIDE SEQUENCE</scope>
    <source>
        <strain evidence="10">DSM 1682</strain>
    </source>
</reference>
<evidence type="ECO:0000313" key="10">
    <source>
        <dbReference type="EMBL" id="SHE61477.1"/>
    </source>
</evidence>
<dbReference type="Pfam" id="PF02586">
    <property type="entry name" value="SRAP"/>
    <property type="match status" value="1"/>
</dbReference>
<dbReference type="GO" id="GO:0003697">
    <property type="term" value="F:single-stranded DNA binding"/>
    <property type="evidence" value="ECO:0007669"/>
    <property type="project" value="InterPro"/>
</dbReference>
<dbReference type="RefSeq" id="WP_066049535.1">
    <property type="nucleotide sequence ID" value="NZ_CP014223.1"/>
</dbReference>
<evidence type="ECO:0000256" key="1">
    <source>
        <dbReference type="ARBA" id="ARBA00008136"/>
    </source>
</evidence>
<evidence type="ECO:0000256" key="2">
    <source>
        <dbReference type="ARBA" id="ARBA00022670"/>
    </source>
</evidence>
<dbReference type="GO" id="GO:0006508">
    <property type="term" value="P:proteolysis"/>
    <property type="evidence" value="ECO:0007669"/>
    <property type="project" value="UniProtKB-KW"/>
</dbReference>
<dbReference type="Proteomes" id="UP000184204">
    <property type="component" value="Unassembled WGS sequence"/>
</dbReference>
<dbReference type="GO" id="GO:0106300">
    <property type="term" value="P:protein-DNA covalent cross-linking repair"/>
    <property type="evidence" value="ECO:0007669"/>
    <property type="project" value="InterPro"/>
</dbReference>
<name>A0A0X1U7V5_ANAPI</name>
<evidence type="ECO:0000313" key="9">
    <source>
        <dbReference type="EMBL" id="AMJ41019.1"/>
    </source>
</evidence>
<keyword evidence="5" id="KW-0190">Covalent protein-DNA linkage</keyword>
<reference evidence="9 11" key="1">
    <citation type="journal article" date="2016" name="Genome Announc.">
        <title>Complete Genome Sequence of the Amino Acid-Fermenting Clostridium propionicum X2 (DSM 1682).</title>
        <authorList>
            <person name="Poehlein A."/>
            <person name="Schlien K."/>
            <person name="Chowdhury N.P."/>
            <person name="Gottschalk G."/>
            <person name="Buckel W."/>
            <person name="Daniel R."/>
        </authorList>
    </citation>
    <scope>NUCLEOTIDE SEQUENCE [LARGE SCALE GENOMIC DNA]</scope>
    <source>
        <strain evidence="9 11">X2</strain>
    </source>
</reference>
<dbReference type="GO" id="GO:0008233">
    <property type="term" value="F:peptidase activity"/>
    <property type="evidence" value="ECO:0007669"/>
    <property type="project" value="UniProtKB-KW"/>
</dbReference>
<dbReference type="SUPFAM" id="SSF143081">
    <property type="entry name" value="BB1717-like"/>
    <property type="match status" value="1"/>
</dbReference>
<dbReference type="GO" id="GO:0016829">
    <property type="term" value="F:lyase activity"/>
    <property type="evidence" value="ECO:0007669"/>
    <property type="project" value="UniProtKB-KW"/>
</dbReference>
<dbReference type="Gene3D" id="3.90.1680.10">
    <property type="entry name" value="SOS response associated peptidase-like"/>
    <property type="match status" value="1"/>
</dbReference>
<dbReference type="InterPro" id="IPR036590">
    <property type="entry name" value="SRAP-like"/>
</dbReference>
<protein>
    <recommendedName>
        <fullName evidence="8">Abasic site processing protein</fullName>
        <ecNumber evidence="8">3.4.-.-</ecNumber>
    </recommendedName>
</protein>
<evidence type="ECO:0000256" key="7">
    <source>
        <dbReference type="ARBA" id="ARBA00023239"/>
    </source>
</evidence>
<dbReference type="Proteomes" id="UP000068026">
    <property type="component" value="Chromosome"/>
</dbReference>
<keyword evidence="3" id="KW-0227">DNA damage</keyword>
<dbReference type="EC" id="3.4.-.-" evidence="8"/>
<dbReference type="EMBL" id="CP014223">
    <property type="protein sequence ID" value="AMJ41019.1"/>
    <property type="molecule type" value="Genomic_DNA"/>
</dbReference>
<dbReference type="OrthoDB" id="9782620at2"/>
<dbReference type="AlphaFoldDB" id="A0A0X1U7V5"/>
<gene>
    <name evidence="9" type="primary">yedK</name>
    <name evidence="9" type="ORF">CPRO_14260</name>
    <name evidence="10" type="ORF">SAMN02745151_01237</name>
</gene>
<keyword evidence="2 8" id="KW-0645">Protease</keyword>
<evidence type="ECO:0000256" key="5">
    <source>
        <dbReference type="ARBA" id="ARBA00023124"/>
    </source>
</evidence>
<evidence type="ECO:0000256" key="6">
    <source>
        <dbReference type="ARBA" id="ARBA00023125"/>
    </source>
</evidence>
<dbReference type="InterPro" id="IPR003738">
    <property type="entry name" value="SRAP"/>
</dbReference>
<dbReference type="PANTHER" id="PTHR13604:SF0">
    <property type="entry name" value="ABASIC SITE PROCESSING PROTEIN HMCES"/>
    <property type="match status" value="1"/>
</dbReference>
<evidence type="ECO:0000256" key="4">
    <source>
        <dbReference type="ARBA" id="ARBA00022801"/>
    </source>
</evidence>
<dbReference type="PANTHER" id="PTHR13604">
    <property type="entry name" value="DC12-RELATED"/>
    <property type="match status" value="1"/>
</dbReference>
<evidence type="ECO:0000313" key="12">
    <source>
        <dbReference type="Proteomes" id="UP000184204"/>
    </source>
</evidence>
<keyword evidence="6" id="KW-0238">DNA-binding</keyword>